<evidence type="ECO:0000313" key="2">
    <source>
        <dbReference type="Proteomes" id="UP000702425"/>
    </source>
</evidence>
<proteinExistence type="predicted"/>
<comment type="caution">
    <text evidence="1">The sequence shown here is derived from an EMBL/GenBank/DDBJ whole genome shotgun (WGS) entry which is preliminary data.</text>
</comment>
<gene>
    <name evidence="1" type="ORF">E5S67_04038</name>
</gene>
<dbReference type="Proteomes" id="UP000702425">
    <property type="component" value="Unassembled WGS sequence"/>
</dbReference>
<name>A0ABX2D3P1_9CYAN</name>
<accession>A0ABX2D3P1</accession>
<evidence type="ECO:0000313" key="1">
    <source>
        <dbReference type="EMBL" id="NQE36275.1"/>
    </source>
</evidence>
<reference evidence="1 2" key="1">
    <citation type="journal article" date="2020" name="Sci. Rep.">
        <title>A novel cyanobacterial geosmin producer, revising GeoA distribution and dispersion patterns in Bacteria.</title>
        <authorList>
            <person name="Churro C."/>
            <person name="Semedo-Aguiar A.P."/>
            <person name="Silva A.D."/>
            <person name="Pereira-Leal J.B."/>
            <person name="Leite R.B."/>
        </authorList>
    </citation>
    <scope>NUCLEOTIDE SEQUENCE [LARGE SCALE GENOMIC DNA]</scope>
    <source>
        <strain evidence="1 2">IPMA8</strain>
    </source>
</reference>
<sequence>MPTPQEQEKKCVVGWAGEPVLVIFARGLINRNLVDIREEFKSRESRFIIHLLNQLGN</sequence>
<protein>
    <submittedName>
        <fullName evidence="1">Uncharacterized protein</fullName>
    </submittedName>
</protein>
<dbReference type="EMBL" id="SRRZ01000080">
    <property type="protein sequence ID" value="NQE36275.1"/>
    <property type="molecule type" value="Genomic_DNA"/>
</dbReference>
<keyword evidence="2" id="KW-1185">Reference proteome</keyword>
<organism evidence="1 2">
    <name type="scientific">Microcoleus asticus IPMA8</name>
    <dbReference type="NCBI Taxonomy" id="2563858"/>
    <lineage>
        <taxon>Bacteria</taxon>
        <taxon>Bacillati</taxon>
        <taxon>Cyanobacteriota</taxon>
        <taxon>Cyanophyceae</taxon>
        <taxon>Oscillatoriophycideae</taxon>
        <taxon>Oscillatoriales</taxon>
        <taxon>Microcoleaceae</taxon>
        <taxon>Microcoleus</taxon>
        <taxon>Microcoleus asticus</taxon>
    </lineage>
</organism>